<reference evidence="3 4" key="1">
    <citation type="submission" date="2013-04" db="EMBL/GenBank/DDBJ databases">
        <authorList>
            <person name="Lin L."/>
            <person name="Zeng Z."/>
            <person name="Xie J."/>
            <person name="Luo L."/>
            <person name="Yang Z."/>
            <person name="Liang W."/>
            <person name="Lin H."/>
            <person name="Dong C."/>
            <person name="Sun Y."/>
        </authorList>
    </citation>
    <scope>NUCLEOTIDE SEQUENCE [LARGE SCALE GENOMIC DNA]</scope>
    <source>
        <strain evidence="3 4">CQ-W70</strain>
    </source>
</reference>
<dbReference type="PATRIC" id="fig|1316930.3.peg.382"/>
<dbReference type="Pfam" id="PF19044">
    <property type="entry name" value="P-loop_TraG"/>
    <property type="match status" value="1"/>
</dbReference>
<dbReference type="InterPro" id="IPR051162">
    <property type="entry name" value="T4SS_component"/>
</dbReference>
<dbReference type="Gene3D" id="1.10.8.730">
    <property type="match status" value="1"/>
</dbReference>
<dbReference type="KEGG" id="mbq:K668_01865"/>
<dbReference type="HOGENOM" id="CLU_009097_3_0_14"/>
<gene>
    <name evidence="3" type="ORF">K668_01865</name>
</gene>
<accession>A0A059Y8E8</accession>
<evidence type="ECO:0000256" key="1">
    <source>
        <dbReference type="SAM" id="Phobius"/>
    </source>
</evidence>
<keyword evidence="1" id="KW-0472">Membrane</keyword>
<evidence type="ECO:0000313" key="3">
    <source>
        <dbReference type="EMBL" id="AIA33951.1"/>
    </source>
</evidence>
<dbReference type="RefSeq" id="WP_038582734.1">
    <property type="nucleotide sequence ID" value="NZ_CP005933.1"/>
</dbReference>
<dbReference type="NCBIfam" id="NF045975">
    <property type="entry name" value="VirB4_plasma"/>
    <property type="match status" value="1"/>
</dbReference>
<keyword evidence="1" id="KW-0812">Transmembrane</keyword>
<feature type="transmembrane region" description="Helical" evidence="1">
    <location>
        <begin position="47"/>
        <end position="66"/>
    </location>
</feature>
<sequence length="941" mass="109180">MLQPKNLKKTQNYFWKSFSWLDFLVVCIVIILSVTIGYTVFPPNYPKKWSLILSILLILAFSTILIKSNKYDCRLYILFFRMIKYLFSVKKYNKNQYSPKLLVPYKAIIENKFIKTKQLKAGSKYIAILRFQGKSPWNEDSEDREVFLNKFTELLDTSDYHLTFIRKKELADYRQNFECLKKNKKRKLATLAANKSAKSVVKSYKTYYEYVNNDLELLDTELLVDTYYIAVYAKDLLELKKMVLNTIANFNAMDIESELIEGLELLKFLASVSLKTLDEEEAIKYLEYQMNNNQRDSFNAKDDHIFETLTFREKVKEFFKFLKSNFKKKPISKEIKTNKPKTLDELLSSDTVFKRNYFIKDGKYYSIHTISELPLNLSEGWAISLFDNDATIVWNMGIFNEASQAALLDKSGKRMSDNKTLIKSNYFRASSSLQIEALEYLQSQLQENKNLLMNSSLMIINEANSLKELRKAESKVLTTAKRAKLNINTVPFKQFEALAQACLITSDNLHEAIPMSSYNISHGWAFENETNNDNNAFILGSTASTGEPIIFDQFYKKSARRVNYNMFTVGSSGKGKSTDVKKAILGHLAHNNKVYIIDPQNEYSKLGNNFGATLIDLGLGHKTIINPLHVQIQLFNDDEEISTKLIINKHLEWLETYFKLINADWNQDYIVFLMSMVRSLYEKIGLYNLKNINELKEFNYPIISDLIKHLQEYKWKDEFEKQRKKIVLANIIDRLSFDYENNGKYEYIYNGQTNIDLSNDFIIFNTQKLFNTSKDSGQVGLFVLLSFIQNKIFNNAIEDKEAKTVLVIDELHMYIDPSNTATLDFVYTMTKTVRKFNAGMILCTQNPSDFLGSSNITKKAEAILQNCQYAKFFGLKQKDLEAVMDMFKSTGGLNNTHQRFLADSDVGNLIFSLHMYSKIKGSIYYNEYEKQLFFDKGIIGQ</sequence>
<dbReference type="PANTHER" id="PTHR30121:SF6">
    <property type="entry name" value="SLR6007 PROTEIN"/>
    <property type="match status" value="1"/>
</dbReference>
<dbReference type="InterPro" id="IPR043964">
    <property type="entry name" value="P-loop_TraG"/>
</dbReference>
<proteinExistence type="predicted"/>
<organism evidence="3 4">
    <name type="scientific">Mycoplasmopsis bovis CQ-W70</name>
    <dbReference type="NCBI Taxonomy" id="1316930"/>
    <lineage>
        <taxon>Bacteria</taxon>
        <taxon>Bacillati</taxon>
        <taxon>Mycoplasmatota</taxon>
        <taxon>Mycoplasmoidales</taxon>
        <taxon>Metamycoplasmataceae</taxon>
        <taxon>Mycoplasmopsis</taxon>
    </lineage>
</organism>
<dbReference type="PANTHER" id="PTHR30121">
    <property type="entry name" value="UNCHARACTERIZED PROTEIN YJGR-RELATED"/>
    <property type="match status" value="1"/>
</dbReference>
<dbReference type="Proteomes" id="UP000027182">
    <property type="component" value="Chromosome"/>
</dbReference>
<dbReference type="InterPro" id="IPR027417">
    <property type="entry name" value="P-loop_NTPase"/>
</dbReference>
<name>A0A059Y8E8_MYCBV</name>
<dbReference type="CDD" id="cd01127">
    <property type="entry name" value="TrwB_TraG_TraD_VirD4"/>
    <property type="match status" value="1"/>
</dbReference>
<protein>
    <submittedName>
        <fullName evidence="3">TraE family protein</fullName>
    </submittedName>
</protein>
<dbReference type="EMBL" id="CP005933">
    <property type="protein sequence ID" value="AIA33951.1"/>
    <property type="molecule type" value="Genomic_DNA"/>
</dbReference>
<dbReference type="AlphaFoldDB" id="A0A059Y8E8"/>
<dbReference type="SUPFAM" id="SSF52540">
    <property type="entry name" value="P-loop containing nucleoside triphosphate hydrolases"/>
    <property type="match status" value="1"/>
</dbReference>
<evidence type="ECO:0000313" key="4">
    <source>
        <dbReference type="Proteomes" id="UP000027182"/>
    </source>
</evidence>
<dbReference type="Gene3D" id="3.40.50.300">
    <property type="entry name" value="P-loop containing nucleotide triphosphate hydrolases"/>
    <property type="match status" value="1"/>
</dbReference>
<keyword evidence="1" id="KW-1133">Transmembrane helix</keyword>
<evidence type="ECO:0000259" key="2">
    <source>
        <dbReference type="Pfam" id="PF19044"/>
    </source>
</evidence>
<feature type="domain" description="TraG P-loop" evidence="2">
    <location>
        <begin position="545"/>
        <end position="896"/>
    </location>
</feature>
<feature type="transmembrane region" description="Helical" evidence="1">
    <location>
        <begin position="20"/>
        <end position="41"/>
    </location>
</feature>